<dbReference type="Gene3D" id="3.40.50.300">
    <property type="entry name" value="P-loop containing nucleotide triphosphate hydrolases"/>
    <property type="match status" value="2"/>
</dbReference>
<dbReference type="GO" id="GO:0016301">
    <property type="term" value="F:kinase activity"/>
    <property type="evidence" value="ECO:0007669"/>
    <property type="project" value="UniProtKB-KW"/>
</dbReference>
<keyword evidence="2" id="KW-1185">Reference proteome</keyword>
<accession>A0ABP8YP87</accession>
<dbReference type="PANTHER" id="PTHR10285">
    <property type="entry name" value="URIDINE KINASE"/>
    <property type="match status" value="1"/>
</dbReference>
<dbReference type="EMBL" id="BAABLP010000001">
    <property type="protein sequence ID" value="GAA4735870.1"/>
    <property type="molecule type" value="Genomic_DNA"/>
</dbReference>
<evidence type="ECO:0000313" key="2">
    <source>
        <dbReference type="Proteomes" id="UP001500121"/>
    </source>
</evidence>
<reference evidence="2" key="1">
    <citation type="journal article" date="2019" name="Int. J. Syst. Evol. Microbiol.">
        <title>The Global Catalogue of Microorganisms (GCM) 10K type strain sequencing project: providing services to taxonomists for standard genome sequencing and annotation.</title>
        <authorList>
            <consortium name="The Broad Institute Genomics Platform"/>
            <consortium name="The Broad Institute Genome Sequencing Center for Infectious Disease"/>
            <person name="Wu L."/>
            <person name="Ma J."/>
        </authorList>
    </citation>
    <scope>NUCLEOTIDE SEQUENCE [LARGE SCALE GENOMIC DNA]</scope>
    <source>
        <strain evidence="2">JCM 19015</strain>
    </source>
</reference>
<protein>
    <submittedName>
        <fullName evidence="1">Nucleoside/nucleotide kinase family protein</fullName>
    </submittedName>
</protein>
<gene>
    <name evidence="1" type="ORF">GCM10025783_02320</name>
</gene>
<dbReference type="InterPro" id="IPR027417">
    <property type="entry name" value="P-loop_NTPase"/>
</dbReference>
<dbReference type="SUPFAM" id="SSF52540">
    <property type="entry name" value="P-loop containing nucleoside triphosphate hydrolases"/>
    <property type="match status" value="1"/>
</dbReference>
<keyword evidence="1" id="KW-0418">Kinase</keyword>
<comment type="caution">
    <text evidence="1">The sequence shown here is derived from an EMBL/GenBank/DDBJ whole genome shotgun (WGS) entry which is preliminary data.</text>
</comment>
<name>A0ABP8YP87_9MICO</name>
<evidence type="ECO:0000313" key="1">
    <source>
        <dbReference type="EMBL" id="GAA4735870.1"/>
    </source>
</evidence>
<dbReference type="Proteomes" id="UP001500121">
    <property type="component" value="Unassembled WGS sequence"/>
</dbReference>
<proteinExistence type="predicted"/>
<dbReference type="RefSeq" id="WP_345479071.1">
    <property type="nucleotide sequence ID" value="NZ_BAABLP010000001.1"/>
</dbReference>
<sequence>MLDFDQALDRVLTLLRRGDRVLLGIAGAPGAGKTTVAERLVAAVEADGRFRAAHVPMDGFHLADAALERLGRQDRKGAIDTFDGWGYRTLLGRLRDRELEPVYAPGFERDLEQPIAAAIAVDPGVDLVVSEGNYLLVDASPWTEAAAHLDEVWFCDAPHRVRRERLIARHVLFGRTPEEAEAWVDAVDLPNAALVLSTRRRADAVVRTA</sequence>
<dbReference type="NCBIfam" id="NF006743">
    <property type="entry name" value="PRK09270.1-2"/>
    <property type="match status" value="1"/>
</dbReference>
<organism evidence="1 2">
    <name type="scientific">Amnibacterium soli</name>
    <dbReference type="NCBI Taxonomy" id="1282736"/>
    <lineage>
        <taxon>Bacteria</taxon>
        <taxon>Bacillati</taxon>
        <taxon>Actinomycetota</taxon>
        <taxon>Actinomycetes</taxon>
        <taxon>Micrococcales</taxon>
        <taxon>Microbacteriaceae</taxon>
        <taxon>Amnibacterium</taxon>
    </lineage>
</organism>
<keyword evidence="1" id="KW-0808">Transferase</keyword>